<organism evidence="2 3">
    <name type="scientific">Novosphingobium album</name>
    <name type="common">ex Liu et al. 2023</name>
    <dbReference type="NCBI Taxonomy" id="3031130"/>
    <lineage>
        <taxon>Bacteria</taxon>
        <taxon>Pseudomonadati</taxon>
        <taxon>Pseudomonadota</taxon>
        <taxon>Alphaproteobacteria</taxon>
        <taxon>Sphingomonadales</taxon>
        <taxon>Sphingomonadaceae</taxon>
        <taxon>Novosphingobium</taxon>
    </lineage>
</organism>
<gene>
    <name evidence="2" type="ORF">PYV00_08805</name>
</gene>
<evidence type="ECO:0000256" key="1">
    <source>
        <dbReference type="SAM" id="MobiDB-lite"/>
    </source>
</evidence>
<comment type="caution">
    <text evidence="2">The sequence shown here is derived from an EMBL/GenBank/DDBJ whole genome shotgun (WGS) entry which is preliminary data.</text>
</comment>
<dbReference type="RefSeq" id="WP_275227911.1">
    <property type="nucleotide sequence ID" value="NZ_JARESE010000020.1"/>
</dbReference>
<proteinExistence type="predicted"/>
<dbReference type="Gene3D" id="1.10.10.10">
    <property type="entry name" value="Winged helix-like DNA-binding domain superfamily/Winged helix DNA-binding domain"/>
    <property type="match status" value="1"/>
</dbReference>
<dbReference type="InterPro" id="IPR036390">
    <property type="entry name" value="WH_DNA-bd_sf"/>
</dbReference>
<name>A0ABT5WRC9_9SPHN</name>
<evidence type="ECO:0000313" key="3">
    <source>
        <dbReference type="Proteomes" id="UP001216253"/>
    </source>
</evidence>
<dbReference type="InterPro" id="IPR036388">
    <property type="entry name" value="WH-like_DNA-bd_sf"/>
</dbReference>
<reference evidence="2 3" key="1">
    <citation type="submission" date="2023-03" db="EMBL/GenBank/DDBJ databases">
        <title>NovoSphingobium album sp. nov. isolated from polycyclic aromatic hydrocarbons- and heavy-metal polluted soil.</title>
        <authorList>
            <person name="Liu Z."/>
            <person name="Wang K."/>
        </authorList>
    </citation>
    <scope>NUCLEOTIDE SEQUENCE [LARGE SCALE GENOMIC DNA]</scope>
    <source>
        <strain evidence="2 3">H3SJ31-1</strain>
    </source>
</reference>
<sequence>MTDSPFERAKAGASASRRKADAPDPAADGESSWRNLLALDEQIFAQRNIRILTPEARVLIHLKLSGTLSVTTAMQLAGVSYRGFYAVLERLKQAGLVSQARDDDDQRVRNLSLDPSVPLASNSL</sequence>
<dbReference type="EMBL" id="JARESE010000020">
    <property type="protein sequence ID" value="MDE8651822.1"/>
    <property type="molecule type" value="Genomic_DNA"/>
</dbReference>
<dbReference type="Proteomes" id="UP001216253">
    <property type="component" value="Unassembled WGS sequence"/>
</dbReference>
<evidence type="ECO:0000313" key="2">
    <source>
        <dbReference type="EMBL" id="MDE8651822.1"/>
    </source>
</evidence>
<protein>
    <submittedName>
        <fullName evidence="2">MarR family winged helix-turn-helix transcriptional regulator</fullName>
    </submittedName>
</protein>
<feature type="compositionally biased region" description="Basic and acidic residues" evidence="1">
    <location>
        <begin position="1"/>
        <end position="10"/>
    </location>
</feature>
<dbReference type="SUPFAM" id="SSF46785">
    <property type="entry name" value="Winged helix' DNA-binding domain"/>
    <property type="match status" value="1"/>
</dbReference>
<keyword evidence="3" id="KW-1185">Reference proteome</keyword>
<feature type="region of interest" description="Disordered" evidence="1">
    <location>
        <begin position="1"/>
        <end position="29"/>
    </location>
</feature>
<accession>A0ABT5WRC9</accession>